<dbReference type="AlphaFoldDB" id="A0A0F9K5J0"/>
<evidence type="ECO:0000313" key="1">
    <source>
        <dbReference type="EMBL" id="KKM77354.1"/>
    </source>
</evidence>
<sequence length="148" mass="17249">MKLCEVTTPRYLYHATFSKNVSRIAKEGLIQFETSNWSKGEGGTRYNEEAGLFAFEHPEDAMKWALKMDWEFKIPISIVRINVGDMWKQDPSEDINLQFGKGKSLRSRRNVPASEIIDEFPIKPFGNPSSRNMNQKEWFEDISRKLRS</sequence>
<evidence type="ECO:0008006" key="2">
    <source>
        <dbReference type="Google" id="ProtNLM"/>
    </source>
</evidence>
<organism evidence="1">
    <name type="scientific">marine sediment metagenome</name>
    <dbReference type="NCBI Taxonomy" id="412755"/>
    <lineage>
        <taxon>unclassified sequences</taxon>
        <taxon>metagenomes</taxon>
        <taxon>ecological metagenomes</taxon>
    </lineage>
</organism>
<gene>
    <name evidence="1" type="ORF">LCGC14_1370940</name>
</gene>
<accession>A0A0F9K5J0</accession>
<reference evidence="1" key="1">
    <citation type="journal article" date="2015" name="Nature">
        <title>Complex archaea that bridge the gap between prokaryotes and eukaryotes.</title>
        <authorList>
            <person name="Spang A."/>
            <person name="Saw J.H."/>
            <person name="Jorgensen S.L."/>
            <person name="Zaremba-Niedzwiedzka K."/>
            <person name="Martijn J."/>
            <person name="Lind A.E."/>
            <person name="van Eijk R."/>
            <person name="Schleper C."/>
            <person name="Guy L."/>
            <person name="Ettema T.J."/>
        </authorList>
    </citation>
    <scope>NUCLEOTIDE SEQUENCE</scope>
</reference>
<dbReference type="EMBL" id="LAZR01008657">
    <property type="protein sequence ID" value="KKM77354.1"/>
    <property type="molecule type" value="Genomic_DNA"/>
</dbReference>
<protein>
    <recommendedName>
        <fullName evidence="2">DUF3990 domain-containing protein</fullName>
    </recommendedName>
</protein>
<name>A0A0F9K5J0_9ZZZZ</name>
<proteinExistence type="predicted"/>
<comment type="caution">
    <text evidence="1">The sequence shown here is derived from an EMBL/GenBank/DDBJ whole genome shotgun (WGS) entry which is preliminary data.</text>
</comment>